<keyword evidence="4" id="KW-1185">Reference proteome</keyword>
<feature type="compositionally biased region" description="Low complexity" evidence="1">
    <location>
        <begin position="184"/>
        <end position="239"/>
    </location>
</feature>
<dbReference type="Proteomes" id="UP000076552">
    <property type="component" value="Unassembled WGS sequence"/>
</dbReference>
<keyword evidence="2" id="KW-0732">Signal</keyword>
<evidence type="ECO:0000256" key="1">
    <source>
        <dbReference type="SAM" id="MobiDB-lite"/>
    </source>
</evidence>
<evidence type="ECO:0000313" key="3">
    <source>
        <dbReference type="EMBL" id="KZL73401.1"/>
    </source>
</evidence>
<feature type="region of interest" description="Disordered" evidence="1">
    <location>
        <begin position="174"/>
        <end position="239"/>
    </location>
</feature>
<comment type="caution">
    <text evidence="3">The sequence shown here is derived from an EMBL/GenBank/DDBJ whole genome shotgun (WGS) entry which is preliminary data.</text>
</comment>
<dbReference type="STRING" id="708197.A0A166UH04"/>
<dbReference type="AlphaFoldDB" id="A0A166UH04"/>
<organism evidence="3 4">
    <name type="scientific">Colletotrichum tofieldiae</name>
    <dbReference type="NCBI Taxonomy" id="708197"/>
    <lineage>
        <taxon>Eukaryota</taxon>
        <taxon>Fungi</taxon>
        <taxon>Dikarya</taxon>
        <taxon>Ascomycota</taxon>
        <taxon>Pezizomycotina</taxon>
        <taxon>Sordariomycetes</taxon>
        <taxon>Hypocreomycetidae</taxon>
        <taxon>Glomerellales</taxon>
        <taxon>Glomerellaceae</taxon>
        <taxon>Colletotrichum</taxon>
        <taxon>Colletotrichum spaethianum species complex</taxon>
    </lineage>
</organism>
<proteinExistence type="predicted"/>
<protein>
    <submittedName>
        <fullName evidence="3">Uncharacterized protein</fullName>
    </submittedName>
</protein>
<dbReference type="OrthoDB" id="4850190at2759"/>
<gene>
    <name evidence="3" type="ORF">CT0861_06015</name>
</gene>
<name>A0A166UH04_9PEZI</name>
<feature type="chain" id="PRO_5007880611" evidence="2">
    <location>
        <begin position="23"/>
        <end position="263"/>
    </location>
</feature>
<dbReference type="EMBL" id="LFIV01000044">
    <property type="protein sequence ID" value="KZL73401.1"/>
    <property type="molecule type" value="Genomic_DNA"/>
</dbReference>
<reference evidence="3 4" key="1">
    <citation type="submission" date="2015-06" db="EMBL/GenBank/DDBJ databases">
        <title>Survival trade-offs in plant roots during colonization by closely related pathogenic and mutualistic fungi.</title>
        <authorList>
            <person name="Hacquard S."/>
            <person name="Kracher B."/>
            <person name="Hiruma K."/>
            <person name="Weinman A."/>
            <person name="Muench P."/>
            <person name="Garrido Oter R."/>
            <person name="Ver Loren van Themaat E."/>
            <person name="Dallerey J.-F."/>
            <person name="Damm U."/>
            <person name="Henrissat B."/>
            <person name="Lespinet O."/>
            <person name="Thon M."/>
            <person name="Kemen E."/>
            <person name="McHardy A.C."/>
            <person name="Schulze-Lefert P."/>
            <person name="O'Connell R.J."/>
        </authorList>
    </citation>
    <scope>NUCLEOTIDE SEQUENCE [LARGE SCALE GENOMIC DNA]</scope>
    <source>
        <strain evidence="3 4">0861</strain>
    </source>
</reference>
<feature type="signal peptide" evidence="2">
    <location>
        <begin position="1"/>
        <end position="22"/>
    </location>
</feature>
<sequence length="263" mass="25784">MKSAVFSLALAAKLAAANPVQARQASDAPAFTQAADALISAYIPEDQWNSLTSAFGSAASAAGVTGDVQSYIYSVLKATSTPTWFLAAIPTAYVSQYAALESAIESLRPTAAAGTPVPTVIAVTTTDSEGNTITTSISATITPVPTTITTDLVPTLSPSVVTGTDSAGSAFTSTVLNTGEEADTTATATATETVTTETETATGDASATESAEPTGTDASGTGASGTDASGTAPASTDAPNAAPTAMVNAFAGVAAIVGLVMAL</sequence>
<evidence type="ECO:0000256" key="2">
    <source>
        <dbReference type="SAM" id="SignalP"/>
    </source>
</evidence>
<evidence type="ECO:0000313" key="4">
    <source>
        <dbReference type="Proteomes" id="UP000076552"/>
    </source>
</evidence>
<accession>A0A166UH04</accession>